<feature type="domain" description="HMG box" evidence="6">
    <location>
        <begin position="1"/>
        <end position="65"/>
    </location>
</feature>
<dbReference type="FunFam" id="1.10.30.10:FF:000002">
    <property type="entry name" value="transcription factor Sox-2"/>
    <property type="match status" value="1"/>
</dbReference>
<dbReference type="GO" id="GO:0000122">
    <property type="term" value="P:negative regulation of transcription by RNA polymerase II"/>
    <property type="evidence" value="ECO:0007669"/>
    <property type="project" value="TreeGrafter"/>
</dbReference>
<dbReference type="PROSITE" id="PS50118">
    <property type="entry name" value="HMG_BOX_2"/>
    <property type="match status" value="1"/>
</dbReference>
<dbReference type="GO" id="GO:0030182">
    <property type="term" value="P:neuron differentiation"/>
    <property type="evidence" value="ECO:0007669"/>
    <property type="project" value="TreeGrafter"/>
</dbReference>
<dbReference type="GeneID" id="100899948"/>
<feature type="region of interest" description="Disordered" evidence="5">
    <location>
        <begin position="121"/>
        <end position="157"/>
    </location>
</feature>
<keyword evidence="7" id="KW-1185">Reference proteome</keyword>
<dbReference type="CDD" id="cd22028">
    <property type="entry name" value="HMG-box_SoxA_SoxB_SoxG"/>
    <property type="match status" value="1"/>
</dbReference>
<feature type="compositionally biased region" description="Low complexity" evidence="5">
    <location>
        <begin position="76"/>
        <end position="88"/>
    </location>
</feature>
<evidence type="ECO:0000313" key="8">
    <source>
        <dbReference type="RefSeq" id="XP_003737946.2"/>
    </source>
</evidence>
<evidence type="ECO:0000256" key="3">
    <source>
        <dbReference type="ARBA" id="ARBA00023242"/>
    </source>
</evidence>
<dbReference type="InterPro" id="IPR036910">
    <property type="entry name" value="HMG_box_dom_sf"/>
</dbReference>
<dbReference type="InterPro" id="IPR050140">
    <property type="entry name" value="SRY-related_HMG-box_TF-like"/>
</dbReference>
<dbReference type="Pfam" id="PF00505">
    <property type="entry name" value="HMG_box"/>
    <property type="match status" value="1"/>
</dbReference>
<dbReference type="KEGG" id="goe:100899948"/>
<name>A0AAJ6QMN9_9ACAR</name>
<dbReference type="RefSeq" id="XP_003737946.2">
    <property type="nucleotide sequence ID" value="XM_003737898.2"/>
</dbReference>
<comment type="subcellular location">
    <subcellularLocation>
        <location evidence="1">Nucleus</location>
    </subcellularLocation>
</comment>
<feature type="DNA-binding region" description="HMG box" evidence="4">
    <location>
        <begin position="1"/>
        <end position="65"/>
    </location>
</feature>
<dbReference type="AlphaFoldDB" id="A0AAJ6QMN9"/>
<accession>A0AAJ6QMN9</accession>
<keyword evidence="3 4" id="KW-0539">Nucleus</keyword>
<evidence type="ECO:0000256" key="2">
    <source>
        <dbReference type="ARBA" id="ARBA00023125"/>
    </source>
</evidence>
<dbReference type="SUPFAM" id="SSF47095">
    <property type="entry name" value="HMG-box"/>
    <property type="match status" value="1"/>
</dbReference>
<reference evidence="8" key="1">
    <citation type="submission" date="2025-08" db="UniProtKB">
        <authorList>
            <consortium name="RefSeq"/>
        </authorList>
    </citation>
    <scope>IDENTIFICATION</scope>
</reference>
<gene>
    <name evidence="8" type="primary">LOC100899948</name>
</gene>
<dbReference type="Proteomes" id="UP000694867">
    <property type="component" value="Unplaced"/>
</dbReference>
<organism evidence="7 8">
    <name type="scientific">Galendromus occidentalis</name>
    <name type="common">western predatory mite</name>
    <dbReference type="NCBI Taxonomy" id="34638"/>
    <lineage>
        <taxon>Eukaryota</taxon>
        <taxon>Metazoa</taxon>
        <taxon>Ecdysozoa</taxon>
        <taxon>Arthropoda</taxon>
        <taxon>Chelicerata</taxon>
        <taxon>Arachnida</taxon>
        <taxon>Acari</taxon>
        <taxon>Parasitiformes</taxon>
        <taxon>Mesostigmata</taxon>
        <taxon>Gamasina</taxon>
        <taxon>Phytoseioidea</taxon>
        <taxon>Phytoseiidae</taxon>
        <taxon>Typhlodrominae</taxon>
        <taxon>Galendromus</taxon>
    </lineage>
</organism>
<evidence type="ECO:0000256" key="1">
    <source>
        <dbReference type="ARBA" id="ARBA00004123"/>
    </source>
</evidence>
<dbReference type="GO" id="GO:0001228">
    <property type="term" value="F:DNA-binding transcription activator activity, RNA polymerase II-specific"/>
    <property type="evidence" value="ECO:0007669"/>
    <property type="project" value="TreeGrafter"/>
</dbReference>
<dbReference type="GO" id="GO:0007420">
    <property type="term" value="P:brain development"/>
    <property type="evidence" value="ECO:0007669"/>
    <property type="project" value="TreeGrafter"/>
</dbReference>
<sequence length="192" mass="22145">MNAFMVWSRAQRRKIALENPKMHNSEISRRLGGEWKALPNEERKPFIDEAKRLREQHMRDHPEYKYRPRRKPKPASPAMSPVAPPTTMGQSFASSLNYPQLKDKEVNYPFQLPYMGYMGAQNSPQPVRTPESAYSSCDDLPKESSVSPPPLSGPQFREQKVDPSLYQFYQQNLPMGYGYPMGGMYPSYDYTA</sequence>
<feature type="region of interest" description="Disordered" evidence="5">
    <location>
        <begin position="54"/>
        <end position="96"/>
    </location>
</feature>
<evidence type="ECO:0000256" key="5">
    <source>
        <dbReference type="SAM" id="MobiDB-lite"/>
    </source>
</evidence>
<dbReference type="PANTHER" id="PTHR10270:SF324">
    <property type="entry name" value="SOX DOMAIN-CONTAINING PROTEIN DICHAETE-RELATED"/>
    <property type="match status" value="1"/>
</dbReference>
<dbReference type="InterPro" id="IPR009071">
    <property type="entry name" value="HMG_box_dom"/>
</dbReference>
<keyword evidence="2 4" id="KW-0238">DNA-binding</keyword>
<protein>
    <submittedName>
        <fullName evidence="8">Transcription factor SOX-14-like</fullName>
    </submittedName>
</protein>
<proteinExistence type="predicted"/>
<feature type="compositionally biased region" description="Basic and acidic residues" evidence="5">
    <location>
        <begin position="54"/>
        <end position="66"/>
    </location>
</feature>
<dbReference type="SMART" id="SM00398">
    <property type="entry name" value="HMG"/>
    <property type="match status" value="1"/>
</dbReference>
<dbReference type="GO" id="GO:0005634">
    <property type="term" value="C:nucleus"/>
    <property type="evidence" value="ECO:0007669"/>
    <property type="project" value="UniProtKB-SubCell"/>
</dbReference>
<evidence type="ECO:0000313" key="7">
    <source>
        <dbReference type="Proteomes" id="UP000694867"/>
    </source>
</evidence>
<dbReference type="GO" id="GO:0000978">
    <property type="term" value="F:RNA polymerase II cis-regulatory region sequence-specific DNA binding"/>
    <property type="evidence" value="ECO:0007669"/>
    <property type="project" value="TreeGrafter"/>
</dbReference>
<evidence type="ECO:0000256" key="4">
    <source>
        <dbReference type="PROSITE-ProRule" id="PRU00267"/>
    </source>
</evidence>
<dbReference type="Gene3D" id="1.10.30.10">
    <property type="entry name" value="High mobility group box domain"/>
    <property type="match status" value="1"/>
</dbReference>
<dbReference type="PANTHER" id="PTHR10270">
    <property type="entry name" value="SOX TRANSCRIPTION FACTOR"/>
    <property type="match status" value="1"/>
</dbReference>
<evidence type="ECO:0000259" key="6">
    <source>
        <dbReference type="PROSITE" id="PS50118"/>
    </source>
</evidence>